<protein>
    <submittedName>
        <fullName evidence="4">GDSL esterase/lipase</fullName>
    </submittedName>
</protein>
<dbReference type="InterPro" id="IPR051058">
    <property type="entry name" value="GDSL_Est/Lipase"/>
</dbReference>
<evidence type="ECO:0000256" key="3">
    <source>
        <dbReference type="ARBA" id="ARBA00022963"/>
    </source>
</evidence>
<evidence type="ECO:0000313" key="4">
    <source>
        <dbReference type="EMBL" id="PWZ21336.1"/>
    </source>
</evidence>
<reference evidence="4 5" key="1">
    <citation type="journal article" date="2018" name="Nat. Genet.">
        <title>Extensive intraspecific gene order and gene structural variations between Mo17 and other maize genomes.</title>
        <authorList>
            <person name="Sun S."/>
            <person name="Zhou Y."/>
            <person name="Chen J."/>
            <person name="Shi J."/>
            <person name="Zhao H."/>
            <person name="Zhao H."/>
            <person name="Song W."/>
            <person name="Zhang M."/>
            <person name="Cui Y."/>
            <person name="Dong X."/>
            <person name="Liu H."/>
            <person name="Ma X."/>
            <person name="Jiao Y."/>
            <person name="Wang B."/>
            <person name="Wei X."/>
            <person name="Stein J.C."/>
            <person name="Glaubitz J.C."/>
            <person name="Lu F."/>
            <person name="Yu G."/>
            <person name="Liang C."/>
            <person name="Fengler K."/>
            <person name="Li B."/>
            <person name="Rafalski A."/>
            <person name="Schnable P.S."/>
            <person name="Ware D.H."/>
            <person name="Buckler E.S."/>
            <person name="Lai J."/>
        </authorList>
    </citation>
    <scope>NUCLEOTIDE SEQUENCE [LARGE SCALE GENOMIC DNA]</scope>
    <source>
        <strain evidence="5">cv. Missouri 17</strain>
        <tissue evidence="4">Seedling</tissue>
    </source>
</reference>
<dbReference type="ExpressionAtlas" id="A0A3L6EK15">
    <property type="expression patterns" value="baseline and differential"/>
</dbReference>
<dbReference type="InterPro" id="IPR001087">
    <property type="entry name" value="GDSL"/>
</dbReference>
<dbReference type="EMBL" id="NCVQ01000006">
    <property type="protein sequence ID" value="PWZ21336.1"/>
    <property type="molecule type" value="Genomic_DNA"/>
</dbReference>
<dbReference type="PANTHER" id="PTHR45648:SF66">
    <property type="entry name" value="GDSL ESTERASE_LIPASE"/>
    <property type="match status" value="1"/>
</dbReference>
<dbReference type="GO" id="GO:0016042">
    <property type="term" value="P:lipid catabolic process"/>
    <property type="evidence" value="ECO:0007669"/>
    <property type="project" value="UniProtKB-KW"/>
</dbReference>
<dbReference type="SUPFAM" id="SSF52266">
    <property type="entry name" value="SGNH hydrolase"/>
    <property type="match status" value="1"/>
</dbReference>
<comment type="similarity">
    <text evidence="1">Belongs to the 'GDSL' lipolytic enzyme family.</text>
</comment>
<evidence type="ECO:0000313" key="5">
    <source>
        <dbReference type="Proteomes" id="UP000251960"/>
    </source>
</evidence>
<dbReference type="Proteomes" id="UP000251960">
    <property type="component" value="Chromosome 5"/>
</dbReference>
<keyword evidence="3" id="KW-0442">Lipid degradation</keyword>
<dbReference type="PANTHER" id="PTHR45648">
    <property type="entry name" value="GDSL LIPASE/ACYLHYDROLASE FAMILY PROTEIN (AFU_ORTHOLOGUE AFUA_4G14700)"/>
    <property type="match status" value="1"/>
</dbReference>
<name>A0A3L6EK15_MAIZE</name>
<dbReference type="InterPro" id="IPR035669">
    <property type="entry name" value="SGNH_plant_lipase-like"/>
</dbReference>
<evidence type="ECO:0000256" key="1">
    <source>
        <dbReference type="ARBA" id="ARBA00008668"/>
    </source>
</evidence>
<accession>A0A3L6EK15</accession>
<proteinExistence type="inferred from homology"/>
<dbReference type="InterPro" id="IPR036514">
    <property type="entry name" value="SGNH_hydro_sf"/>
</dbReference>
<comment type="caution">
    <text evidence="4">The sequence shown here is derived from an EMBL/GenBank/DDBJ whole genome shotgun (WGS) entry which is preliminary data.</text>
</comment>
<dbReference type="Gene3D" id="3.40.50.1110">
    <property type="entry name" value="SGNH hydrolase"/>
    <property type="match status" value="1"/>
</dbReference>
<gene>
    <name evidence="4" type="primary">At5g55050_5</name>
    <name evidence="4" type="ORF">Zm00014a_038642</name>
</gene>
<keyword evidence="2" id="KW-0378">Hydrolase</keyword>
<keyword evidence="3" id="KW-0443">Lipid metabolism</keyword>
<dbReference type="AlphaFoldDB" id="A0A3L6EK15"/>
<evidence type="ECO:0000256" key="2">
    <source>
        <dbReference type="ARBA" id="ARBA00022801"/>
    </source>
</evidence>
<dbReference type="CDD" id="cd01837">
    <property type="entry name" value="SGNH_plant_lipase_like"/>
    <property type="match status" value="1"/>
</dbReference>
<dbReference type="Pfam" id="PF00657">
    <property type="entry name" value="Lipase_GDSL"/>
    <property type="match status" value="1"/>
</dbReference>
<dbReference type="GO" id="GO:0016788">
    <property type="term" value="F:hydrolase activity, acting on ester bonds"/>
    <property type="evidence" value="ECO:0007669"/>
    <property type="project" value="InterPro"/>
</dbReference>
<organism evidence="4 5">
    <name type="scientific">Zea mays</name>
    <name type="common">Maize</name>
    <dbReference type="NCBI Taxonomy" id="4577"/>
    <lineage>
        <taxon>Eukaryota</taxon>
        <taxon>Viridiplantae</taxon>
        <taxon>Streptophyta</taxon>
        <taxon>Embryophyta</taxon>
        <taxon>Tracheophyta</taxon>
        <taxon>Spermatophyta</taxon>
        <taxon>Magnoliopsida</taxon>
        <taxon>Liliopsida</taxon>
        <taxon>Poales</taxon>
        <taxon>Poaceae</taxon>
        <taxon>PACMAD clade</taxon>
        <taxon>Panicoideae</taxon>
        <taxon>Andropogonodae</taxon>
        <taxon>Andropogoneae</taxon>
        <taxon>Tripsacinae</taxon>
        <taxon>Zea</taxon>
    </lineage>
</organism>
<sequence>MVQPCLHALTVVCPIISTSTASQRYIHICHFRGGLQPTDLQQALAMAEHFVLCPVMAVLLLSMDVLGAAAGVFKPPPAMYVFGDSTLDVGNNNYLPGAGVPRANRPYYGVDFPGGLPTGRFSNGYNTADFIAKCIGFVSSPPPYLSLLGAASCGGGLLVPTALTIGVSYASGGAGILDSTNAGNTIPLSKQVQYFNATRSEMIAAAGSSDAVDALINRSFVLILVGGNDLSAFANAERARNRSGADLESHDAAAFYGGLVSNYSAAIRGLHALGVRRLAVVNVGLAGCLPVARVLDATGACAEDRNRLAAGFNAALRSLLAGLASPSSRSGLPGLSYSLADSLGLMADTFAHPLASGFTDVANACCGGGRLGAEAPCAPNATLCADRGLYYFWDSVHPSERAAALRAQAFCDGPAQYTTPINFKQLLHMT</sequence>